<dbReference type="EMBL" id="HBIJ01011601">
    <property type="protein sequence ID" value="CAE0367173.1"/>
    <property type="molecule type" value="Transcribed_RNA"/>
</dbReference>
<name>A0A7S3NL32_9STRA</name>
<dbReference type="Pfam" id="PF07993">
    <property type="entry name" value="NAD_binding_4"/>
    <property type="match status" value="1"/>
</dbReference>
<dbReference type="InterPro" id="IPR042099">
    <property type="entry name" value="ANL_N_sf"/>
</dbReference>
<dbReference type="SUPFAM" id="SSF51735">
    <property type="entry name" value="NAD(P)-binding Rossmann-fold domains"/>
    <property type="match status" value="1"/>
</dbReference>
<dbReference type="InterPro" id="IPR036736">
    <property type="entry name" value="ACP-like_sf"/>
</dbReference>
<dbReference type="Pfam" id="PF00501">
    <property type="entry name" value="AMP-binding"/>
    <property type="match status" value="1"/>
</dbReference>
<dbReference type="PANTHER" id="PTHR44845">
    <property type="entry name" value="CARRIER DOMAIN-CONTAINING PROTEIN"/>
    <property type="match status" value="1"/>
</dbReference>
<dbReference type="Gene3D" id="1.10.1200.10">
    <property type="entry name" value="ACP-like"/>
    <property type="match status" value="1"/>
</dbReference>
<organism evidence="7">
    <name type="scientific">Aureoumbra lagunensis</name>
    <dbReference type="NCBI Taxonomy" id="44058"/>
    <lineage>
        <taxon>Eukaryota</taxon>
        <taxon>Sar</taxon>
        <taxon>Stramenopiles</taxon>
        <taxon>Ochrophyta</taxon>
        <taxon>Pelagophyceae</taxon>
        <taxon>Pelagomonadales</taxon>
        <taxon>Aureoumbra</taxon>
    </lineage>
</organism>
<dbReference type="Gene3D" id="3.40.50.12780">
    <property type="entry name" value="N-terminal domain of ligase-like"/>
    <property type="match status" value="1"/>
</dbReference>
<evidence type="ECO:0000259" key="4">
    <source>
        <dbReference type="Pfam" id="PF00501"/>
    </source>
</evidence>
<dbReference type="Pfam" id="PF00550">
    <property type="entry name" value="PP-binding"/>
    <property type="match status" value="1"/>
</dbReference>
<feature type="domain" description="Carrier" evidence="5">
    <location>
        <begin position="582"/>
        <end position="645"/>
    </location>
</feature>
<reference evidence="7" key="1">
    <citation type="submission" date="2021-01" db="EMBL/GenBank/DDBJ databases">
        <authorList>
            <person name="Corre E."/>
            <person name="Pelletier E."/>
            <person name="Niang G."/>
            <person name="Scheremetjew M."/>
            <person name="Finn R."/>
            <person name="Kale V."/>
            <person name="Holt S."/>
            <person name="Cochrane G."/>
            <person name="Meng A."/>
            <person name="Brown T."/>
            <person name="Cohen L."/>
        </authorList>
    </citation>
    <scope>NUCLEOTIDE SEQUENCE</scope>
    <source>
        <strain evidence="7">CCMP1510</strain>
    </source>
</reference>
<dbReference type="PANTHER" id="PTHR44845:SF6">
    <property type="entry name" value="BETA-ALANINE-ACTIVATING ENZYME"/>
    <property type="match status" value="1"/>
</dbReference>
<evidence type="ECO:0000256" key="2">
    <source>
        <dbReference type="ARBA" id="ARBA00022553"/>
    </source>
</evidence>
<dbReference type="AlphaFoldDB" id="A0A7S3NL32"/>
<keyword evidence="3" id="KW-1133">Transmembrane helix</keyword>
<evidence type="ECO:0000259" key="5">
    <source>
        <dbReference type="Pfam" id="PF00550"/>
    </source>
</evidence>
<evidence type="ECO:0000256" key="3">
    <source>
        <dbReference type="SAM" id="Phobius"/>
    </source>
</evidence>
<proteinExistence type="predicted"/>
<feature type="domain" description="Thioester reductase (TE)" evidence="6">
    <location>
        <begin position="701"/>
        <end position="834"/>
    </location>
</feature>
<protein>
    <recommendedName>
        <fullName evidence="8">Carrier domain-containing protein</fullName>
    </recommendedName>
</protein>
<gene>
    <name evidence="7" type="ORF">ALAG00032_LOCUS7922</name>
</gene>
<dbReference type="InterPro" id="IPR000873">
    <property type="entry name" value="AMP-dep_synth/lig_dom"/>
</dbReference>
<evidence type="ECO:0000259" key="6">
    <source>
        <dbReference type="Pfam" id="PF07993"/>
    </source>
</evidence>
<dbReference type="SUPFAM" id="SSF56801">
    <property type="entry name" value="Acetyl-CoA synthetase-like"/>
    <property type="match status" value="1"/>
</dbReference>
<dbReference type="SUPFAM" id="SSF47336">
    <property type="entry name" value="ACP-like"/>
    <property type="match status" value="1"/>
</dbReference>
<evidence type="ECO:0008006" key="8">
    <source>
        <dbReference type="Google" id="ProtNLM"/>
    </source>
</evidence>
<evidence type="ECO:0000256" key="1">
    <source>
        <dbReference type="ARBA" id="ARBA00022450"/>
    </source>
</evidence>
<evidence type="ECO:0000313" key="7">
    <source>
        <dbReference type="EMBL" id="CAE0367173.1"/>
    </source>
</evidence>
<sequence>MKMMKAAKSWNEILEIGLSDNYKSRTAVEGADNQVLTFHQIVHLASVLQHEIIETTRDTMEKKLTIALVFPKSSIYGIVSTITALLSGFQFVEIPSNSEMSEMSRVLKLICPDVVLSDQNHYLQKKKLSAIGISPIFIAVDKLLENGKTQQKELLSFNNGWNHDDGVYCIMTSGTTSLSKIVMLPTSALICASSYFEIDMNNSESFRVGLFWIQYYMFAVWNHGGTVVLLNEKAFVDMNIFLRSVLDQQLDAVFVTPSIISACLDSVSEQEFIKAFALIKVIWFTGESVTIQLRRRLNNLLPQLKVISVYSTMESGDIAICRDETGIFKPLPNVSLKIVDPNDSSSIVPLGEIGAIHVLTKWSMIGYFTDETQFIHKVSDDESVDSLASISSMSNVDVSSPILTKKNTFFRTGDLVKRGEQDNFEFVAREANAHVKVIGGFKVFPQIIESLLMRHPQIEFALCGTTDISSGRLEATVSIRDDTDLPSSNDLRAFLLKDQGVPRYAVPTIFRCAALPNKVATAQNNEDLYFSTTGKKKQLSQIQITRILEQSPLLDTERTKISQCTEHNSLHCLSQREIDMAKIWADVLSMPLDAISSADMNFFDLGGSLNFVKLKARLGIEFNVPPQIIDKIIEVPTLRNMVAALTGVQSDINKNETKDETPAEHGRRALLACLNEDLHDITYYNTVLAACRGIKEKRILVTGCTGYVGAYMTRCIAEQPNVTVVYALVRADDDSTATSRLYSILSKRGIINQEKKSWWNKVICIAGDITEPYLGLRSSARDMPVHGIIHAAAEVNMLKSKSALEAPNIFGCANAIAFARLQKSPLVFTSTILPVGNSESTGYRASKEVAEHICAIANEKYGVPINVLQLGDIGIGDDLVNNLSDPAAVLPPDDYIIILLRACILIGKIPERSDWSISILNVDAIARFTCDTLIQCEEKDFDAKPQEIKGDLFSWKTFCDWLLSSSLRNSLSRCDYQTWVNSIDKTANQANEICVKLRLLLPSIEQEFIAENNQRLSGKGSNGVFTIDPTWISNLALALSASISN</sequence>
<keyword evidence="3" id="KW-0472">Membrane</keyword>
<accession>A0A7S3NL32</accession>
<feature type="domain" description="AMP-dependent synthetase/ligase" evidence="4">
    <location>
        <begin position="61"/>
        <end position="368"/>
    </location>
</feature>
<keyword evidence="3" id="KW-0812">Transmembrane</keyword>
<feature type="transmembrane region" description="Helical" evidence="3">
    <location>
        <begin position="73"/>
        <end position="92"/>
    </location>
</feature>
<dbReference type="InterPro" id="IPR013120">
    <property type="entry name" value="FAR_NAD-bd"/>
</dbReference>
<dbReference type="Gene3D" id="3.40.50.720">
    <property type="entry name" value="NAD(P)-binding Rossmann-like Domain"/>
    <property type="match status" value="1"/>
</dbReference>
<keyword evidence="2" id="KW-0597">Phosphoprotein</keyword>
<dbReference type="InterPro" id="IPR009081">
    <property type="entry name" value="PP-bd_ACP"/>
</dbReference>
<dbReference type="InterPro" id="IPR036291">
    <property type="entry name" value="NAD(P)-bd_dom_sf"/>
</dbReference>
<keyword evidence="1" id="KW-0596">Phosphopantetheine</keyword>